<sequence length="440" mass="46942">MDLIRLAGAPSDYRTVHQIPGLSVAERRELKQCMDSACHKHLDLRRLWRHQTAQAKAALTREATRKCKLLLRYLDQWPVEALAAQFLRDARARRNRRRRGAGRTNGDWDYRAPRTGHGASARRAAAASSSRPNAGDGAESEDETVWASSEETPAAAAQRAPSGGVTGRDAVRRTGRDRRGQESPKTSGRPSAGELAYSEGDVNSVDENARMDAGNEEATASSAGRVAFSARARSSERLVLGPADTVYIVSPQDVPRPAYLPDSGTDASMPQRSPPPRASAGSASTRVRGESAPATSSAENEAPPSVPSERSGSDHALGDGAPRAPEAASPNNQSEILASRSSVEAAQPVRARSPSSTVAPSNSATSEPGHPFIRAFLHDISPSLASTGAVERFAATGVVTREDLDMFALLSREGQLETLREDVGLSVVHARLVREALERV</sequence>
<gene>
    <name evidence="2" type="ORF">PsYK624_067300</name>
</gene>
<feature type="compositionally biased region" description="Basic residues" evidence="1">
    <location>
        <begin position="92"/>
        <end position="101"/>
    </location>
</feature>
<feature type="region of interest" description="Disordered" evidence="1">
    <location>
        <begin position="92"/>
        <end position="202"/>
    </location>
</feature>
<feature type="compositionally biased region" description="Polar residues" evidence="1">
    <location>
        <begin position="329"/>
        <end position="344"/>
    </location>
</feature>
<organism evidence="2 3">
    <name type="scientific">Phanerochaete sordida</name>
    <dbReference type="NCBI Taxonomy" id="48140"/>
    <lineage>
        <taxon>Eukaryota</taxon>
        <taxon>Fungi</taxon>
        <taxon>Dikarya</taxon>
        <taxon>Basidiomycota</taxon>
        <taxon>Agaricomycotina</taxon>
        <taxon>Agaricomycetes</taxon>
        <taxon>Polyporales</taxon>
        <taxon>Phanerochaetaceae</taxon>
        <taxon>Phanerochaete</taxon>
    </lineage>
</organism>
<feature type="compositionally biased region" description="Basic and acidic residues" evidence="1">
    <location>
        <begin position="169"/>
        <end position="182"/>
    </location>
</feature>
<feature type="compositionally biased region" description="Low complexity" evidence="1">
    <location>
        <begin position="119"/>
        <end position="131"/>
    </location>
</feature>
<name>A0A9P3G9C3_9APHY</name>
<evidence type="ECO:0000313" key="2">
    <source>
        <dbReference type="EMBL" id="GJE90586.1"/>
    </source>
</evidence>
<proteinExistence type="predicted"/>
<reference evidence="2 3" key="1">
    <citation type="submission" date="2021-08" db="EMBL/GenBank/DDBJ databases">
        <title>Draft Genome Sequence of Phanerochaete sordida strain YK-624.</title>
        <authorList>
            <person name="Mori T."/>
            <person name="Dohra H."/>
            <person name="Suzuki T."/>
            <person name="Kawagishi H."/>
            <person name="Hirai H."/>
        </authorList>
    </citation>
    <scope>NUCLEOTIDE SEQUENCE [LARGE SCALE GENOMIC DNA]</scope>
    <source>
        <strain evidence="2 3">YK-624</strain>
    </source>
</reference>
<protein>
    <submittedName>
        <fullName evidence="2">Uncharacterized protein</fullName>
    </submittedName>
</protein>
<dbReference type="OrthoDB" id="10670914at2759"/>
<keyword evidence="3" id="KW-1185">Reference proteome</keyword>
<feature type="region of interest" description="Disordered" evidence="1">
    <location>
        <begin position="253"/>
        <end position="366"/>
    </location>
</feature>
<comment type="caution">
    <text evidence="2">The sequence shown here is derived from an EMBL/GenBank/DDBJ whole genome shotgun (WGS) entry which is preliminary data.</text>
</comment>
<dbReference type="EMBL" id="BPQB01000017">
    <property type="protein sequence ID" value="GJE90586.1"/>
    <property type="molecule type" value="Genomic_DNA"/>
</dbReference>
<feature type="compositionally biased region" description="Polar residues" evidence="1">
    <location>
        <begin position="353"/>
        <end position="366"/>
    </location>
</feature>
<evidence type="ECO:0000256" key="1">
    <source>
        <dbReference type="SAM" id="MobiDB-lite"/>
    </source>
</evidence>
<accession>A0A9P3G9C3</accession>
<evidence type="ECO:0000313" key="3">
    <source>
        <dbReference type="Proteomes" id="UP000703269"/>
    </source>
</evidence>
<dbReference type="AlphaFoldDB" id="A0A9P3G9C3"/>
<dbReference type="Proteomes" id="UP000703269">
    <property type="component" value="Unassembled WGS sequence"/>
</dbReference>